<evidence type="ECO:0008006" key="4">
    <source>
        <dbReference type="Google" id="ProtNLM"/>
    </source>
</evidence>
<keyword evidence="1" id="KW-0175">Coiled coil</keyword>
<organism evidence="2 3">
    <name type="scientific">Amanita thiersii Skay4041</name>
    <dbReference type="NCBI Taxonomy" id="703135"/>
    <lineage>
        <taxon>Eukaryota</taxon>
        <taxon>Fungi</taxon>
        <taxon>Dikarya</taxon>
        <taxon>Basidiomycota</taxon>
        <taxon>Agaricomycotina</taxon>
        <taxon>Agaricomycetes</taxon>
        <taxon>Agaricomycetidae</taxon>
        <taxon>Agaricales</taxon>
        <taxon>Pluteineae</taxon>
        <taxon>Amanitaceae</taxon>
        <taxon>Amanita</taxon>
    </lineage>
</organism>
<sequence length="141" mass="16005">MESVLANDLTTIGQSNHECCKVAVHVIKQLEEALENEINRLDETIARLCGKRDDLSQQLDKCMVALAPHRRLPADVLQYLFLICTEVIVTEDGFSWGLFFPFSSIDIPVQIILSHVCSFWRHIALSTPSLWSSLRVIDPLR</sequence>
<gene>
    <name evidence="2" type="ORF">AMATHDRAFT_151913</name>
</gene>
<evidence type="ECO:0000313" key="3">
    <source>
        <dbReference type="Proteomes" id="UP000242287"/>
    </source>
</evidence>
<dbReference type="EMBL" id="KZ302107">
    <property type="protein sequence ID" value="PFH47510.1"/>
    <property type="molecule type" value="Genomic_DNA"/>
</dbReference>
<protein>
    <recommendedName>
        <fullName evidence="4">F-box domain-containing protein</fullName>
    </recommendedName>
</protein>
<evidence type="ECO:0000256" key="1">
    <source>
        <dbReference type="SAM" id="Coils"/>
    </source>
</evidence>
<keyword evidence="3" id="KW-1185">Reference proteome</keyword>
<proteinExistence type="predicted"/>
<feature type="coiled-coil region" evidence="1">
    <location>
        <begin position="24"/>
        <end position="58"/>
    </location>
</feature>
<name>A0A2A9NIH9_9AGAR</name>
<feature type="non-terminal residue" evidence="2">
    <location>
        <position position="141"/>
    </location>
</feature>
<dbReference type="AlphaFoldDB" id="A0A2A9NIH9"/>
<dbReference type="Proteomes" id="UP000242287">
    <property type="component" value="Unassembled WGS sequence"/>
</dbReference>
<dbReference type="OrthoDB" id="3365698at2759"/>
<reference evidence="2 3" key="1">
    <citation type="submission" date="2014-02" db="EMBL/GenBank/DDBJ databases">
        <title>Transposable element dynamics among asymbiotic and ectomycorrhizal Amanita fungi.</title>
        <authorList>
            <consortium name="DOE Joint Genome Institute"/>
            <person name="Hess J."/>
            <person name="Skrede I."/>
            <person name="Wolfe B."/>
            <person name="LaButti K."/>
            <person name="Ohm R.A."/>
            <person name="Grigoriev I.V."/>
            <person name="Pringle A."/>
        </authorList>
    </citation>
    <scope>NUCLEOTIDE SEQUENCE [LARGE SCALE GENOMIC DNA]</scope>
    <source>
        <strain evidence="2 3">SKay4041</strain>
    </source>
</reference>
<accession>A0A2A9NIH9</accession>
<evidence type="ECO:0000313" key="2">
    <source>
        <dbReference type="EMBL" id="PFH47510.1"/>
    </source>
</evidence>